<evidence type="ECO:0000256" key="1">
    <source>
        <dbReference type="SAM" id="MobiDB-lite"/>
    </source>
</evidence>
<name>A0A165BAE0_EXIGL</name>
<feature type="region of interest" description="Disordered" evidence="1">
    <location>
        <begin position="1"/>
        <end position="112"/>
    </location>
</feature>
<protein>
    <submittedName>
        <fullName evidence="2">Uncharacterized protein</fullName>
    </submittedName>
</protein>
<proteinExistence type="predicted"/>
<dbReference type="AlphaFoldDB" id="A0A165BAE0"/>
<feature type="compositionally biased region" description="Basic and acidic residues" evidence="1">
    <location>
        <begin position="25"/>
        <end position="41"/>
    </location>
</feature>
<keyword evidence="3" id="KW-1185">Reference proteome</keyword>
<gene>
    <name evidence="2" type="ORF">EXIGLDRAFT_781305</name>
</gene>
<sequence length="112" mass="11954">MLPAGFAPVCPLTSCTHHARGTHHRQPDADTRAPNDQDRRPPINKKASHRAHPTSFAPAARSTHTLPQNIVARTHGLDPPDVSPVSPSSLAPTSLAGAQSRFSVPPIFPHSQ</sequence>
<dbReference type="Proteomes" id="UP000077266">
    <property type="component" value="Unassembled WGS sequence"/>
</dbReference>
<reference evidence="2 3" key="1">
    <citation type="journal article" date="2016" name="Mol. Biol. Evol.">
        <title>Comparative Genomics of Early-Diverging Mushroom-Forming Fungi Provides Insights into the Origins of Lignocellulose Decay Capabilities.</title>
        <authorList>
            <person name="Nagy L.G."/>
            <person name="Riley R."/>
            <person name="Tritt A."/>
            <person name="Adam C."/>
            <person name="Daum C."/>
            <person name="Floudas D."/>
            <person name="Sun H."/>
            <person name="Yadav J.S."/>
            <person name="Pangilinan J."/>
            <person name="Larsson K.H."/>
            <person name="Matsuura K."/>
            <person name="Barry K."/>
            <person name="Labutti K."/>
            <person name="Kuo R."/>
            <person name="Ohm R.A."/>
            <person name="Bhattacharya S.S."/>
            <person name="Shirouzu T."/>
            <person name="Yoshinaga Y."/>
            <person name="Martin F.M."/>
            <person name="Grigoriev I.V."/>
            <person name="Hibbett D.S."/>
        </authorList>
    </citation>
    <scope>NUCLEOTIDE SEQUENCE [LARGE SCALE GENOMIC DNA]</scope>
    <source>
        <strain evidence="2 3">HHB12029</strain>
    </source>
</reference>
<evidence type="ECO:0000313" key="3">
    <source>
        <dbReference type="Proteomes" id="UP000077266"/>
    </source>
</evidence>
<accession>A0A165BAE0</accession>
<feature type="compositionally biased region" description="Basic residues" evidence="1">
    <location>
        <begin position="42"/>
        <end position="52"/>
    </location>
</feature>
<dbReference type="InParanoid" id="A0A165BAE0"/>
<evidence type="ECO:0000313" key="2">
    <source>
        <dbReference type="EMBL" id="KZV80187.1"/>
    </source>
</evidence>
<feature type="compositionally biased region" description="Low complexity" evidence="1">
    <location>
        <begin position="79"/>
        <end position="96"/>
    </location>
</feature>
<organism evidence="2 3">
    <name type="scientific">Exidia glandulosa HHB12029</name>
    <dbReference type="NCBI Taxonomy" id="1314781"/>
    <lineage>
        <taxon>Eukaryota</taxon>
        <taxon>Fungi</taxon>
        <taxon>Dikarya</taxon>
        <taxon>Basidiomycota</taxon>
        <taxon>Agaricomycotina</taxon>
        <taxon>Agaricomycetes</taxon>
        <taxon>Auriculariales</taxon>
        <taxon>Exidiaceae</taxon>
        <taxon>Exidia</taxon>
    </lineage>
</organism>
<dbReference type="EMBL" id="KV426512">
    <property type="protein sequence ID" value="KZV80187.1"/>
    <property type="molecule type" value="Genomic_DNA"/>
</dbReference>